<gene>
    <name evidence="2" type="ORF">M8330_15850</name>
</gene>
<keyword evidence="3" id="KW-1185">Reference proteome</keyword>
<dbReference type="EMBL" id="JAMOIL010000022">
    <property type="protein sequence ID" value="MCM0621765.1"/>
    <property type="molecule type" value="Genomic_DNA"/>
</dbReference>
<dbReference type="RefSeq" id="WP_250828101.1">
    <property type="nucleotide sequence ID" value="NZ_JAMOIL010000022.1"/>
</dbReference>
<evidence type="ECO:0000256" key="1">
    <source>
        <dbReference type="SAM" id="SignalP"/>
    </source>
</evidence>
<organism evidence="2 3">
    <name type="scientific">Nocardioides bruguierae</name>
    <dbReference type="NCBI Taxonomy" id="2945102"/>
    <lineage>
        <taxon>Bacteria</taxon>
        <taxon>Bacillati</taxon>
        <taxon>Actinomycetota</taxon>
        <taxon>Actinomycetes</taxon>
        <taxon>Propionibacteriales</taxon>
        <taxon>Nocardioidaceae</taxon>
        <taxon>Nocardioides</taxon>
    </lineage>
</organism>
<evidence type="ECO:0000313" key="3">
    <source>
        <dbReference type="Proteomes" id="UP001139485"/>
    </source>
</evidence>
<accession>A0A9X2D9D4</accession>
<feature type="signal peptide" evidence="1">
    <location>
        <begin position="1"/>
        <end position="36"/>
    </location>
</feature>
<sequence length="142" mass="15742">MTRTVPTAPSDSAALVAALVSALLALGVVTAPAAHAARANREVSIAGKEPKDNRFVVVGRVSPVPGRSINVRIQVMDCKRDLRCSSGWRLFGKARTNDKGRYRMKVRGPKDGYNRVYYRAHVVRTPKWQADVSREIYIHRVS</sequence>
<dbReference type="Proteomes" id="UP001139485">
    <property type="component" value="Unassembled WGS sequence"/>
</dbReference>
<proteinExistence type="predicted"/>
<comment type="caution">
    <text evidence="2">The sequence shown here is derived from an EMBL/GenBank/DDBJ whole genome shotgun (WGS) entry which is preliminary data.</text>
</comment>
<feature type="chain" id="PRO_5040857253" description="Carboxypeptidase regulatory-like domain-containing protein" evidence="1">
    <location>
        <begin position="37"/>
        <end position="142"/>
    </location>
</feature>
<keyword evidence="1" id="KW-0732">Signal</keyword>
<reference evidence="2" key="1">
    <citation type="submission" date="2022-05" db="EMBL/GenBank/DDBJ databases">
        <authorList>
            <person name="Tuo L."/>
        </authorList>
    </citation>
    <scope>NUCLEOTIDE SEQUENCE</scope>
    <source>
        <strain evidence="2">BSK12Z-4</strain>
    </source>
</reference>
<name>A0A9X2D9D4_9ACTN</name>
<evidence type="ECO:0000313" key="2">
    <source>
        <dbReference type="EMBL" id="MCM0621765.1"/>
    </source>
</evidence>
<evidence type="ECO:0008006" key="4">
    <source>
        <dbReference type="Google" id="ProtNLM"/>
    </source>
</evidence>
<dbReference type="AlphaFoldDB" id="A0A9X2D9D4"/>
<protein>
    <recommendedName>
        <fullName evidence="4">Carboxypeptidase regulatory-like domain-containing protein</fullName>
    </recommendedName>
</protein>